<dbReference type="GO" id="GO:0006888">
    <property type="term" value="P:endoplasmic reticulum to Golgi vesicle-mediated transport"/>
    <property type="evidence" value="ECO:0007669"/>
    <property type="project" value="UniProtKB-UniRule"/>
</dbReference>
<dbReference type="InterPro" id="IPR040463">
    <property type="entry name" value="BAP29/BAP31_N"/>
</dbReference>
<evidence type="ECO:0000256" key="1">
    <source>
        <dbReference type="ARBA" id="ARBA00004477"/>
    </source>
</evidence>
<keyword evidence="8 11" id="KW-1133">Transmembrane helix</keyword>
<feature type="transmembrane region" description="Helical" evidence="11">
    <location>
        <begin position="49"/>
        <end position="70"/>
    </location>
</feature>
<evidence type="ECO:0000256" key="4">
    <source>
        <dbReference type="ARBA" id="ARBA00022692"/>
    </source>
</evidence>
<keyword evidence="7 11" id="KW-0653">Protein transport</keyword>
<dbReference type="EMBL" id="GDJX01008147">
    <property type="protein sequence ID" value="JAT59789.1"/>
    <property type="molecule type" value="Transcribed_RNA"/>
</dbReference>
<keyword evidence="5 11" id="KW-0256">Endoplasmic reticulum</keyword>
<dbReference type="InterPro" id="IPR008417">
    <property type="entry name" value="BAP29/BAP31"/>
</dbReference>
<evidence type="ECO:0000256" key="7">
    <source>
        <dbReference type="ARBA" id="ARBA00022927"/>
    </source>
</evidence>
<accession>A0A1D1YYX2</accession>
<keyword evidence="6 11" id="KW-0931">ER-Golgi transport</keyword>
<organism evidence="15">
    <name type="scientific">Anthurium amnicola</name>
    <dbReference type="NCBI Taxonomy" id="1678845"/>
    <lineage>
        <taxon>Eukaryota</taxon>
        <taxon>Viridiplantae</taxon>
        <taxon>Streptophyta</taxon>
        <taxon>Embryophyta</taxon>
        <taxon>Tracheophyta</taxon>
        <taxon>Spermatophyta</taxon>
        <taxon>Magnoliopsida</taxon>
        <taxon>Liliopsida</taxon>
        <taxon>Araceae</taxon>
        <taxon>Pothoideae</taxon>
        <taxon>Potheae</taxon>
        <taxon>Anthurium</taxon>
    </lineage>
</organism>
<evidence type="ECO:0000256" key="11">
    <source>
        <dbReference type="RuleBase" id="RU367026"/>
    </source>
</evidence>
<evidence type="ECO:0000259" key="13">
    <source>
        <dbReference type="Pfam" id="PF05529"/>
    </source>
</evidence>
<feature type="transmembrane region" description="Helical" evidence="11">
    <location>
        <begin position="6"/>
        <end position="28"/>
    </location>
</feature>
<evidence type="ECO:0000256" key="6">
    <source>
        <dbReference type="ARBA" id="ARBA00022892"/>
    </source>
</evidence>
<feature type="region of interest" description="Disordered" evidence="12">
    <location>
        <begin position="173"/>
        <end position="192"/>
    </location>
</feature>
<dbReference type="Pfam" id="PF18035">
    <property type="entry name" value="Bap31_Bap29_C"/>
    <property type="match status" value="1"/>
</dbReference>
<dbReference type="GO" id="GO:0005789">
    <property type="term" value="C:endoplasmic reticulum membrane"/>
    <property type="evidence" value="ECO:0007669"/>
    <property type="project" value="UniProtKB-SubCell"/>
</dbReference>
<dbReference type="GO" id="GO:0070973">
    <property type="term" value="P:protein localization to endoplasmic reticulum exit site"/>
    <property type="evidence" value="ECO:0007669"/>
    <property type="project" value="UniProtKB-UniRule"/>
</dbReference>
<keyword evidence="10 11" id="KW-0472">Membrane</keyword>
<sequence>MTLYYNLVFVLLILEMVAFLVLILPLPFGIRRKIFRWVSNSALMDKLRYGITPIFIFIAILFADAVIRMVKVEQEAQNTDSHTHDMRVDINARKFYAQRNMYLTGFTLFLSLILNRTHALILDLLASEEKLEITKKQASDQSKEHLRLSDSKSQLQNDIETFQKELEEKNRDFDILKKQAKQQSEEYQRMADEYSKLEKELKRRDGEVDKSK</sequence>
<evidence type="ECO:0000256" key="12">
    <source>
        <dbReference type="SAM" id="MobiDB-lite"/>
    </source>
</evidence>
<dbReference type="InterPro" id="IPR041672">
    <property type="entry name" value="Bap31/Bap29_C"/>
</dbReference>
<comment type="similarity">
    <text evidence="2 11">Belongs to the BCAP29/BCAP31 family.</text>
</comment>
<evidence type="ECO:0000256" key="10">
    <source>
        <dbReference type="ARBA" id="ARBA00023136"/>
    </source>
</evidence>
<dbReference type="Pfam" id="PF05529">
    <property type="entry name" value="Bap31"/>
    <property type="match status" value="1"/>
</dbReference>
<comment type="function">
    <text evidence="11">May play a role in anterograde transport of membrane proteins from the endoplasmic reticulum to the Golgi.</text>
</comment>
<evidence type="ECO:0000256" key="9">
    <source>
        <dbReference type="ARBA" id="ARBA00023054"/>
    </source>
</evidence>
<proteinExistence type="inferred from homology"/>
<evidence type="ECO:0000256" key="3">
    <source>
        <dbReference type="ARBA" id="ARBA00022448"/>
    </source>
</evidence>
<gene>
    <name evidence="15" type="primary">SPAC9E9.04_2</name>
    <name evidence="15" type="ORF">g.15066</name>
</gene>
<feature type="domain" description="BAP29/BAP31 transmembrane" evidence="13">
    <location>
        <begin position="1"/>
        <end position="132"/>
    </location>
</feature>
<keyword evidence="3 11" id="KW-0813">Transport</keyword>
<comment type="subcellular location">
    <subcellularLocation>
        <location evidence="1 11">Endoplasmic reticulum membrane</location>
        <topology evidence="1 11">Multi-pass membrane protein</topology>
    </subcellularLocation>
</comment>
<dbReference type="Gene3D" id="1.20.5.110">
    <property type="match status" value="1"/>
</dbReference>
<dbReference type="PANTHER" id="PTHR12701:SF20">
    <property type="entry name" value="ENDOPLASMIC RETICULUM TRANSMEMBRANE PROTEIN"/>
    <property type="match status" value="1"/>
</dbReference>
<evidence type="ECO:0000256" key="8">
    <source>
        <dbReference type="ARBA" id="ARBA00022989"/>
    </source>
</evidence>
<reference evidence="15" key="1">
    <citation type="submission" date="2015-07" db="EMBL/GenBank/DDBJ databases">
        <title>Transcriptome Assembly of Anthurium amnicola.</title>
        <authorList>
            <person name="Suzuki J."/>
        </authorList>
    </citation>
    <scope>NUCLEOTIDE SEQUENCE</scope>
</reference>
<dbReference type="PANTHER" id="PTHR12701">
    <property type="entry name" value="BCR-ASSOCIATED PROTEIN, BAP"/>
    <property type="match status" value="1"/>
</dbReference>
<dbReference type="AlphaFoldDB" id="A0A1D1YYX2"/>
<evidence type="ECO:0000256" key="2">
    <source>
        <dbReference type="ARBA" id="ARBA00007956"/>
    </source>
</evidence>
<evidence type="ECO:0000259" key="14">
    <source>
        <dbReference type="Pfam" id="PF18035"/>
    </source>
</evidence>
<evidence type="ECO:0000313" key="15">
    <source>
        <dbReference type="EMBL" id="JAT59789.1"/>
    </source>
</evidence>
<keyword evidence="4 11" id="KW-0812">Transmembrane</keyword>
<feature type="domain" description="Bap31/Bap29 cytoplasmic coiled-coil" evidence="14">
    <location>
        <begin position="158"/>
        <end position="204"/>
    </location>
</feature>
<feature type="transmembrane region" description="Helical" evidence="11">
    <location>
        <begin position="101"/>
        <end position="126"/>
    </location>
</feature>
<name>A0A1D1YYX2_9ARAE</name>
<keyword evidence="9" id="KW-0175">Coiled coil</keyword>
<protein>
    <recommendedName>
        <fullName evidence="11">Endoplasmic reticulum transmembrane protein</fullName>
    </recommendedName>
</protein>
<dbReference type="GO" id="GO:0006886">
    <property type="term" value="P:intracellular protein transport"/>
    <property type="evidence" value="ECO:0007669"/>
    <property type="project" value="UniProtKB-UniRule"/>
</dbReference>
<evidence type="ECO:0000256" key="5">
    <source>
        <dbReference type="ARBA" id="ARBA00022824"/>
    </source>
</evidence>